<dbReference type="InterPro" id="IPR002182">
    <property type="entry name" value="NB-ARC"/>
</dbReference>
<gene>
    <name evidence="6" type="primary">LOC104759783</name>
</gene>
<dbReference type="PROSITE" id="PS50104">
    <property type="entry name" value="TIR"/>
    <property type="match status" value="1"/>
</dbReference>
<reference evidence="6" key="2">
    <citation type="submission" date="2025-08" db="UniProtKB">
        <authorList>
            <consortium name="RefSeq"/>
        </authorList>
    </citation>
    <scope>IDENTIFICATION</scope>
    <source>
        <tissue evidence="6">Leaf</tissue>
    </source>
</reference>
<dbReference type="PANTHER" id="PTHR11017">
    <property type="entry name" value="LEUCINE-RICH REPEAT-CONTAINING PROTEIN"/>
    <property type="match status" value="1"/>
</dbReference>
<evidence type="ECO:0000313" key="6">
    <source>
        <dbReference type="RefSeq" id="XP_019094970.1"/>
    </source>
</evidence>
<keyword evidence="5" id="KW-1185">Reference proteome</keyword>
<dbReference type="PRINTS" id="PR00364">
    <property type="entry name" value="DISEASERSIST"/>
</dbReference>
<dbReference type="Gene3D" id="3.40.50.10140">
    <property type="entry name" value="Toll/interleukin-1 receptor homology (TIR) domain"/>
    <property type="match status" value="1"/>
</dbReference>
<dbReference type="GeneID" id="104759783"/>
<dbReference type="Pfam" id="PF23282">
    <property type="entry name" value="WHD_ROQ1"/>
    <property type="match status" value="1"/>
</dbReference>
<proteinExistence type="predicted"/>
<dbReference type="SUPFAM" id="SSF46785">
    <property type="entry name" value="Winged helix' DNA-binding domain"/>
    <property type="match status" value="1"/>
</dbReference>
<feature type="domain" description="TIR" evidence="4">
    <location>
        <begin position="9"/>
        <end position="173"/>
    </location>
</feature>
<dbReference type="Gene3D" id="3.40.50.300">
    <property type="entry name" value="P-loop containing nucleotide triphosphate hydrolases"/>
    <property type="match status" value="1"/>
</dbReference>
<dbReference type="InterPro" id="IPR042197">
    <property type="entry name" value="Apaf_helical"/>
</dbReference>
<dbReference type="InterPro" id="IPR032675">
    <property type="entry name" value="LRR_dom_sf"/>
</dbReference>
<organism evidence="5 6">
    <name type="scientific">Camelina sativa</name>
    <name type="common">False flax</name>
    <name type="synonym">Myagrum sativum</name>
    <dbReference type="NCBI Taxonomy" id="90675"/>
    <lineage>
        <taxon>Eukaryota</taxon>
        <taxon>Viridiplantae</taxon>
        <taxon>Streptophyta</taxon>
        <taxon>Embryophyta</taxon>
        <taxon>Tracheophyta</taxon>
        <taxon>Spermatophyta</taxon>
        <taxon>Magnoliopsida</taxon>
        <taxon>eudicotyledons</taxon>
        <taxon>Gunneridae</taxon>
        <taxon>Pentapetalae</taxon>
        <taxon>rosids</taxon>
        <taxon>malvids</taxon>
        <taxon>Brassicales</taxon>
        <taxon>Brassicaceae</taxon>
        <taxon>Camelineae</taxon>
        <taxon>Camelina</taxon>
    </lineage>
</organism>
<protein>
    <submittedName>
        <fullName evidence="6">Disease resistance protein TAO1-like</fullName>
    </submittedName>
</protein>
<dbReference type="InterPro" id="IPR035897">
    <property type="entry name" value="Toll_tir_struct_dom_sf"/>
</dbReference>
<dbReference type="InterPro" id="IPR044974">
    <property type="entry name" value="Disease_R_plants"/>
</dbReference>
<evidence type="ECO:0000256" key="3">
    <source>
        <dbReference type="ARBA" id="ARBA00022821"/>
    </source>
</evidence>
<dbReference type="Gene3D" id="1.10.8.430">
    <property type="entry name" value="Helical domain of apoptotic protease-activating factors"/>
    <property type="match status" value="1"/>
</dbReference>
<dbReference type="Proteomes" id="UP000694864">
    <property type="component" value="Chromosome 17"/>
</dbReference>
<keyword evidence="2" id="KW-0677">Repeat</keyword>
<dbReference type="Pfam" id="PF01582">
    <property type="entry name" value="TIR"/>
    <property type="match status" value="1"/>
</dbReference>
<dbReference type="InterPro" id="IPR027417">
    <property type="entry name" value="P-loop_NTPase"/>
</dbReference>
<evidence type="ECO:0000256" key="1">
    <source>
        <dbReference type="ARBA" id="ARBA00022614"/>
    </source>
</evidence>
<dbReference type="SUPFAM" id="SSF52200">
    <property type="entry name" value="Toll/Interleukin receptor TIR domain"/>
    <property type="match status" value="1"/>
</dbReference>
<evidence type="ECO:0000313" key="5">
    <source>
        <dbReference type="Proteomes" id="UP000694864"/>
    </source>
</evidence>
<sequence length="817" mass="91813">MDSSLSCNKIHHVFPSFRGEDVRRNFLSHIQKEFRRKGITPFIDNEIRRGDSIGPELIKAIRGSKIAVVLLSRNYASSKWCLEELVEIVKCKKKFGLTVFAIFYEVDPSHVKKLTGEFGAVFEKTCEGMKKEDIGRWRQAFEEVATVAGYDSNNWDNEAAMIEEIVTEISKRLISYTPSSGFKDLIGMGAHMEKMKKLLCLDCVDETRKVGISGPSGIGKSTIARVLHSQISDGFELSVFMKFKPSYERPICSDDYDVKLQLEQQFLSQLINQEDIKIRHLGTAQDFVMGRKVLIVLDGVDQLVQVHAMPKAACLGPGSRIIITTQDQKLLKAIQIKYIYNVGFPPDDKAVQIFCIHAFGQDSPDDGFEKLAWEVTRLAGRLPLGLRVMGSHLLGMSKQEWKAELPRLRVCLDGEIGRTLKFSYDSLNVEDKDLFLHIACFFIDEGIDHTFEDTLRHKFSNVKQGLRVLVQKSLISEDIFSPMHKLLVQLGREIVRNQSIYDPGKRQFLVYPMEIYEVLTDQTGSKSVIGINLNFSSIVDELILNERAFKGMYNLQFLRFAPKRLHFPQGLSYLPPKLSMLEKLWEGIHPLINLKVMDLAYSRNLKVLPNLSTATNLLELKLNDCSSLIELPSSMGNATNIQNCTIFGCSSLVELPSSIRNLINLQKWELGKCSSLVEFPSTIGNIINLQKLDFFGCSSLVELPSSIGNMINLHELDLRGCSSLVELPSSIGDLINLQVLVLGWCSSLVEIPLSIGNNINLKQLNLGWCSSLVELPSSIGNLIHLQELYIRGCSSLVELPSSIGNNINLQILDDRSS</sequence>
<dbReference type="Gene3D" id="3.80.10.10">
    <property type="entry name" value="Ribonuclease Inhibitor"/>
    <property type="match status" value="2"/>
</dbReference>
<accession>A0ABM1R7I2</accession>
<keyword evidence="1" id="KW-0433">Leucine-rich repeat</keyword>
<evidence type="ECO:0000259" key="4">
    <source>
        <dbReference type="PROSITE" id="PS50104"/>
    </source>
</evidence>
<evidence type="ECO:0000256" key="2">
    <source>
        <dbReference type="ARBA" id="ARBA00022737"/>
    </source>
</evidence>
<reference evidence="5" key="1">
    <citation type="journal article" date="2014" name="Nat. Commun.">
        <title>The emerging biofuel crop Camelina sativa retains a highly undifferentiated hexaploid genome structure.</title>
        <authorList>
            <person name="Kagale S."/>
            <person name="Koh C."/>
            <person name="Nixon J."/>
            <person name="Bollina V."/>
            <person name="Clarke W.E."/>
            <person name="Tuteja R."/>
            <person name="Spillane C."/>
            <person name="Robinson S.J."/>
            <person name="Links M.G."/>
            <person name="Clarke C."/>
            <person name="Higgins E.E."/>
            <person name="Huebert T."/>
            <person name="Sharpe A.G."/>
            <person name="Parkin I.A."/>
        </authorList>
    </citation>
    <scope>NUCLEOTIDE SEQUENCE [LARGE SCALE GENOMIC DNA]</scope>
    <source>
        <strain evidence="5">cv. DH55</strain>
    </source>
</reference>
<dbReference type="RefSeq" id="XP_019094970.1">
    <property type="nucleotide sequence ID" value="XM_019239425.1"/>
</dbReference>
<dbReference type="Pfam" id="PF00931">
    <property type="entry name" value="NB-ARC"/>
    <property type="match status" value="1"/>
</dbReference>
<dbReference type="PANTHER" id="PTHR11017:SF333">
    <property type="entry name" value="ADP-RIBOSYL CYCLASE_CYCLIC ADP-RIBOSE HYDROLASE-RELATED"/>
    <property type="match status" value="1"/>
</dbReference>
<keyword evidence="3" id="KW-0611">Plant defense</keyword>
<dbReference type="SMART" id="SM00255">
    <property type="entry name" value="TIR"/>
    <property type="match status" value="1"/>
</dbReference>
<dbReference type="SUPFAM" id="SSF52058">
    <property type="entry name" value="L domain-like"/>
    <property type="match status" value="1"/>
</dbReference>
<dbReference type="InterPro" id="IPR000157">
    <property type="entry name" value="TIR_dom"/>
</dbReference>
<dbReference type="InterPro" id="IPR058192">
    <property type="entry name" value="WHD_ROQ1-like"/>
</dbReference>
<dbReference type="SUPFAM" id="SSF52540">
    <property type="entry name" value="P-loop containing nucleoside triphosphate hydrolases"/>
    <property type="match status" value="1"/>
</dbReference>
<name>A0ABM1R7I2_CAMSA</name>
<dbReference type="InterPro" id="IPR036390">
    <property type="entry name" value="WH_DNA-bd_sf"/>
</dbReference>